<comment type="similarity">
    <text evidence="1">Belongs to the HupF/HypC family.</text>
</comment>
<dbReference type="FunFam" id="2.30.30.140:FF:000022">
    <property type="entry name" value="Hydrogenase assembly chaperone HybG"/>
    <property type="match status" value="1"/>
</dbReference>
<dbReference type="GO" id="GO:0051604">
    <property type="term" value="P:protein maturation"/>
    <property type="evidence" value="ECO:0007669"/>
    <property type="project" value="TreeGrafter"/>
</dbReference>
<sequence>MCLGLPAKVLSIDGNNSTVEMMGVSNTISIELLENVKAGDYVLVHAGCAIQILDQEEALKTIEIFEDIKRLGGSK</sequence>
<dbReference type="PANTHER" id="PTHR35177:SF2">
    <property type="entry name" value="HYDROGENASE MATURATION FACTOR HYBG"/>
    <property type="match status" value="1"/>
</dbReference>
<name>A0A318XZH2_9FIRM</name>
<accession>A0A318XZH2</accession>
<dbReference type="OrthoDB" id="9806017at2"/>
<dbReference type="PANTHER" id="PTHR35177">
    <property type="entry name" value="HYDROGENASE MATURATION FACTOR HYBG"/>
    <property type="match status" value="1"/>
</dbReference>
<dbReference type="AlphaFoldDB" id="A0A318XZH2"/>
<comment type="caution">
    <text evidence="2">The sequence shown here is derived from an EMBL/GenBank/DDBJ whole genome shotgun (WGS) entry which is preliminary data.</text>
</comment>
<dbReference type="Gene3D" id="2.30.30.140">
    <property type="match status" value="1"/>
</dbReference>
<dbReference type="PRINTS" id="PR00445">
    <property type="entry name" value="HUPFHYPC"/>
</dbReference>
<dbReference type="InterPro" id="IPR001109">
    <property type="entry name" value="Hydrogenase_HupF/HypC"/>
</dbReference>
<dbReference type="EMBL" id="QKMR01000006">
    <property type="protein sequence ID" value="PYG88420.1"/>
    <property type="molecule type" value="Genomic_DNA"/>
</dbReference>
<dbReference type="RefSeq" id="WP_110461327.1">
    <property type="nucleotide sequence ID" value="NZ_QKMR01000006.1"/>
</dbReference>
<dbReference type="GO" id="GO:0005506">
    <property type="term" value="F:iron ion binding"/>
    <property type="evidence" value="ECO:0007669"/>
    <property type="project" value="TreeGrafter"/>
</dbReference>
<protein>
    <submittedName>
        <fullName evidence="2">Hydrogenase expression/formation protein HypC</fullName>
    </submittedName>
</protein>
<dbReference type="NCBIfam" id="TIGR00074">
    <property type="entry name" value="hypC_hupF"/>
    <property type="match status" value="1"/>
</dbReference>
<keyword evidence="3" id="KW-1185">Reference proteome</keyword>
<evidence type="ECO:0000256" key="1">
    <source>
        <dbReference type="ARBA" id="ARBA00006018"/>
    </source>
</evidence>
<dbReference type="PROSITE" id="PS01097">
    <property type="entry name" value="HUPF_HYPC"/>
    <property type="match status" value="1"/>
</dbReference>
<dbReference type="Proteomes" id="UP000248132">
    <property type="component" value="Unassembled WGS sequence"/>
</dbReference>
<gene>
    <name evidence="2" type="ORF">LY28_01268</name>
</gene>
<evidence type="ECO:0000313" key="2">
    <source>
        <dbReference type="EMBL" id="PYG88420.1"/>
    </source>
</evidence>
<proteinExistence type="inferred from homology"/>
<dbReference type="Pfam" id="PF01455">
    <property type="entry name" value="HupF_HypC"/>
    <property type="match status" value="1"/>
</dbReference>
<evidence type="ECO:0000313" key="3">
    <source>
        <dbReference type="Proteomes" id="UP000248132"/>
    </source>
</evidence>
<dbReference type="GO" id="GO:1902670">
    <property type="term" value="F:carbon dioxide binding"/>
    <property type="evidence" value="ECO:0007669"/>
    <property type="project" value="TreeGrafter"/>
</dbReference>
<reference evidence="2 3" key="1">
    <citation type="submission" date="2018-06" db="EMBL/GenBank/DDBJ databases">
        <title>Genomic Encyclopedia of Type Strains, Phase I: the one thousand microbial genomes (KMG-I) project.</title>
        <authorList>
            <person name="Kyrpides N."/>
        </authorList>
    </citation>
    <scope>NUCLEOTIDE SEQUENCE [LARGE SCALE GENOMIC DNA]</scope>
    <source>
        <strain evidence="2 3">DSM 19573</strain>
    </source>
</reference>
<dbReference type="InterPro" id="IPR019812">
    <property type="entry name" value="Hydgase_assmbl_chp_CS"/>
</dbReference>
<dbReference type="SUPFAM" id="SSF159127">
    <property type="entry name" value="HupF/HypC-like"/>
    <property type="match status" value="1"/>
</dbReference>
<organism evidence="2 3">
    <name type="scientific">Ruminiclostridium sufflavum DSM 19573</name>
    <dbReference type="NCBI Taxonomy" id="1121337"/>
    <lineage>
        <taxon>Bacteria</taxon>
        <taxon>Bacillati</taxon>
        <taxon>Bacillota</taxon>
        <taxon>Clostridia</taxon>
        <taxon>Eubacteriales</taxon>
        <taxon>Oscillospiraceae</taxon>
        <taxon>Ruminiclostridium</taxon>
    </lineage>
</organism>